<dbReference type="EMBL" id="JBIMZQ010000023">
    <property type="protein sequence ID" value="KAL3664686.1"/>
    <property type="molecule type" value="Genomic_DNA"/>
</dbReference>
<dbReference type="Proteomes" id="UP001632037">
    <property type="component" value="Unassembled WGS sequence"/>
</dbReference>
<name>A0ABD3FE44_9STRA</name>
<dbReference type="AlphaFoldDB" id="A0ABD3FE44"/>
<evidence type="ECO:0000313" key="1">
    <source>
        <dbReference type="EMBL" id="KAL3664686.1"/>
    </source>
</evidence>
<keyword evidence="2" id="KW-1185">Reference proteome</keyword>
<sequence>MDVLFRRWMSSQAVSACQKKGSSEAVRVRYRPYRGAEMARSCQDGSAADVVLVRLASESRPATAAWIFIAVERDSCVLGKSENEVKIGGLLSLRLCQGRGHRRDGRSRDKQLQLHQRSVVESQLEDASGSTCCCWRNESP</sequence>
<proteinExistence type="predicted"/>
<protein>
    <submittedName>
        <fullName evidence="1">Uncharacterized protein</fullName>
    </submittedName>
</protein>
<comment type="caution">
    <text evidence="1">The sequence shown here is derived from an EMBL/GenBank/DDBJ whole genome shotgun (WGS) entry which is preliminary data.</text>
</comment>
<accession>A0ABD3FE44</accession>
<reference evidence="1 2" key="1">
    <citation type="submission" date="2024-09" db="EMBL/GenBank/DDBJ databases">
        <title>Genome sequencing and assembly of Phytophthora oleae, isolate VK10A, causative agent of rot of olive drupes.</title>
        <authorList>
            <person name="Conti Taguali S."/>
            <person name="Riolo M."/>
            <person name="La Spada F."/>
            <person name="Cacciola S.O."/>
            <person name="Dionisio G."/>
        </authorList>
    </citation>
    <scope>NUCLEOTIDE SEQUENCE [LARGE SCALE GENOMIC DNA]</scope>
    <source>
        <strain evidence="1 2">VK10A</strain>
    </source>
</reference>
<organism evidence="1 2">
    <name type="scientific">Phytophthora oleae</name>
    <dbReference type="NCBI Taxonomy" id="2107226"/>
    <lineage>
        <taxon>Eukaryota</taxon>
        <taxon>Sar</taxon>
        <taxon>Stramenopiles</taxon>
        <taxon>Oomycota</taxon>
        <taxon>Peronosporomycetes</taxon>
        <taxon>Peronosporales</taxon>
        <taxon>Peronosporaceae</taxon>
        <taxon>Phytophthora</taxon>
    </lineage>
</organism>
<gene>
    <name evidence="1" type="ORF">V7S43_010435</name>
</gene>
<evidence type="ECO:0000313" key="2">
    <source>
        <dbReference type="Proteomes" id="UP001632037"/>
    </source>
</evidence>